<evidence type="ECO:0000256" key="3">
    <source>
        <dbReference type="SAM" id="MobiDB-lite"/>
    </source>
</evidence>
<evidence type="ECO:0000256" key="2">
    <source>
        <dbReference type="PROSITE-ProRule" id="PRU00122"/>
    </source>
</evidence>
<feature type="compositionally biased region" description="Acidic residues" evidence="3">
    <location>
        <begin position="50"/>
        <end position="59"/>
    </location>
</feature>
<keyword evidence="1" id="KW-0677">Repeat</keyword>
<dbReference type="Gene3D" id="2.60.120.200">
    <property type="match status" value="1"/>
</dbReference>
<evidence type="ECO:0000256" key="1">
    <source>
        <dbReference type="ARBA" id="ARBA00022737"/>
    </source>
</evidence>
<dbReference type="SUPFAM" id="SSF49899">
    <property type="entry name" value="Concanavalin A-like lectins/glucanases"/>
    <property type="match status" value="1"/>
</dbReference>
<comment type="caution">
    <text evidence="2">Lacks conserved residue(s) required for the propagation of feature annotation.</text>
</comment>
<dbReference type="InterPro" id="IPR050372">
    <property type="entry name" value="Neurexin-related_CASP"/>
</dbReference>
<comment type="caution">
    <text evidence="5">The sequence shown here is derived from an EMBL/GenBank/DDBJ whole genome shotgun (WGS) entry which is preliminary data.</text>
</comment>
<gene>
    <name evidence="5" type="ORF">J1605_023002</name>
</gene>
<dbReference type="InterPro" id="IPR013320">
    <property type="entry name" value="ConA-like_dom_sf"/>
</dbReference>
<organism evidence="5 6">
    <name type="scientific">Eschrichtius robustus</name>
    <name type="common">California gray whale</name>
    <name type="synonym">Eschrichtius gibbosus</name>
    <dbReference type="NCBI Taxonomy" id="9764"/>
    <lineage>
        <taxon>Eukaryota</taxon>
        <taxon>Metazoa</taxon>
        <taxon>Chordata</taxon>
        <taxon>Craniata</taxon>
        <taxon>Vertebrata</taxon>
        <taxon>Euteleostomi</taxon>
        <taxon>Mammalia</taxon>
        <taxon>Eutheria</taxon>
        <taxon>Laurasiatheria</taxon>
        <taxon>Artiodactyla</taxon>
        <taxon>Whippomorpha</taxon>
        <taxon>Cetacea</taxon>
        <taxon>Mysticeti</taxon>
        <taxon>Eschrichtiidae</taxon>
        <taxon>Eschrichtius</taxon>
    </lineage>
</organism>
<evidence type="ECO:0000313" key="5">
    <source>
        <dbReference type="EMBL" id="KAJ8787517.1"/>
    </source>
</evidence>
<keyword evidence="6" id="KW-1185">Reference proteome</keyword>
<dbReference type="InterPro" id="IPR001791">
    <property type="entry name" value="Laminin_G"/>
</dbReference>
<dbReference type="SMART" id="SM00282">
    <property type="entry name" value="LamG"/>
    <property type="match status" value="1"/>
</dbReference>
<accession>A0AB34H421</accession>
<dbReference type="Proteomes" id="UP001159641">
    <property type="component" value="Unassembled WGS sequence"/>
</dbReference>
<protein>
    <recommendedName>
        <fullName evidence="4">Laminin G domain-containing protein</fullName>
    </recommendedName>
</protein>
<evidence type="ECO:0000259" key="4">
    <source>
        <dbReference type="PROSITE" id="PS50025"/>
    </source>
</evidence>
<name>A0AB34H421_ESCRO</name>
<feature type="region of interest" description="Disordered" evidence="3">
    <location>
        <begin position="32"/>
        <end position="59"/>
    </location>
</feature>
<dbReference type="AlphaFoldDB" id="A0AB34H421"/>
<dbReference type="CDD" id="cd00110">
    <property type="entry name" value="LamG"/>
    <property type="match status" value="1"/>
</dbReference>
<proteinExistence type="predicted"/>
<dbReference type="PANTHER" id="PTHR15036:SF88">
    <property type="entry name" value="PIKACHURIN"/>
    <property type="match status" value="1"/>
</dbReference>
<dbReference type="EMBL" id="JAIQCJ010001787">
    <property type="protein sequence ID" value="KAJ8787517.1"/>
    <property type="molecule type" value="Genomic_DNA"/>
</dbReference>
<dbReference type="Pfam" id="PF00054">
    <property type="entry name" value="Laminin_G_1"/>
    <property type="match status" value="1"/>
</dbReference>
<evidence type="ECO:0000313" key="6">
    <source>
        <dbReference type="Proteomes" id="UP001159641"/>
    </source>
</evidence>
<feature type="domain" description="Laminin G" evidence="4">
    <location>
        <begin position="35"/>
        <end position="209"/>
    </location>
</feature>
<dbReference type="PROSITE" id="PS50025">
    <property type="entry name" value="LAM_G_DOMAIN"/>
    <property type="match status" value="1"/>
</dbReference>
<sequence>MCLIPENRTFPDVFGSPADHVSLFLVQEEISSPQESGSGSYGPHYITDTEVSEDDDTHEDDLDLDISFEEAEAEDGLLLYCGENEHGRGDFMSLAVIQRSLQFRFNCGTGVAIIVSETKIKLGGWHTVTLYRDGLNGLLQLNNGTPVTGQSQEEENFASILALGAQGRAVSSAPGDMFSFYKDINARGWTKAHIGRIEAIISAKHKACF</sequence>
<dbReference type="PANTHER" id="PTHR15036">
    <property type="entry name" value="PIKACHURIN-LIKE PROTEIN"/>
    <property type="match status" value="1"/>
</dbReference>
<reference evidence="5 6" key="1">
    <citation type="submission" date="2022-11" db="EMBL/GenBank/DDBJ databases">
        <title>Whole genome sequence of Eschrichtius robustus ER-17-0199.</title>
        <authorList>
            <person name="Bruniche-Olsen A."/>
            <person name="Black A.N."/>
            <person name="Fields C.J."/>
            <person name="Walden K."/>
            <person name="Dewoody J.A."/>
        </authorList>
    </citation>
    <scope>NUCLEOTIDE SEQUENCE [LARGE SCALE GENOMIC DNA]</scope>
    <source>
        <strain evidence="5">ER-17-0199</strain>
        <tissue evidence="5">Blubber</tissue>
    </source>
</reference>